<dbReference type="EMBL" id="JAJPWV010000005">
    <property type="protein sequence ID" value="MCD8742134.1"/>
    <property type="molecule type" value="Genomic_DNA"/>
</dbReference>
<organism evidence="2 3">
    <name type="scientific">Mucilaginibacter roseus</name>
    <dbReference type="NCBI Taxonomy" id="1528868"/>
    <lineage>
        <taxon>Bacteria</taxon>
        <taxon>Pseudomonadati</taxon>
        <taxon>Bacteroidota</taxon>
        <taxon>Sphingobacteriia</taxon>
        <taxon>Sphingobacteriales</taxon>
        <taxon>Sphingobacteriaceae</taxon>
        <taxon>Mucilaginibacter</taxon>
    </lineage>
</organism>
<keyword evidence="3" id="KW-1185">Reference proteome</keyword>
<evidence type="ECO:0000256" key="1">
    <source>
        <dbReference type="SAM" id="Phobius"/>
    </source>
</evidence>
<evidence type="ECO:0000313" key="3">
    <source>
        <dbReference type="Proteomes" id="UP001199919"/>
    </source>
</evidence>
<feature type="transmembrane region" description="Helical" evidence="1">
    <location>
        <begin position="38"/>
        <end position="57"/>
    </location>
</feature>
<reference evidence="2 3" key="1">
    <citation type="submission" date="2021-12" db="EMBL/GenBank/DDBJ databases">
        <title>Mucilaginibacter roseus genome.</title>
        <authorList>
            <person name="Ferreira J.R."/>
            <person name="Newman J.D."/>
        </authorList>
    </citation>
    <scope>NUCLEOTIDE SEQUENCE [LARGE SCALE GENOMIC DNA]</scope>
    <source>
        <strain evidence="2 3">LMG 28454</strain>
    </source>
</reference>
<gene>
    <name evidence="2" type="ORF">LT679_16100</name>
</gene>
<sequence>MKKTDLLLLLLIFTLIATAVWAKINHVDYANNMIDFSMIGSLLILLTFIVRAVSHMLKAK</sequence>
<proteinExistence type="predicted"/>
<protein>
    <submittedName>
        <fullName evidence="2">Uncharacterized protein</fullName>
    </submittedName>
</protein>
<dbReference type="RefSeq" id="WP_232178693.1">
    <property type="nucleotide sequence ID" value="NZ_JAJPWV010000005.1"/>
</dbReference>
<keyword evidence="1" id="KW-1133">Transmembrane helix</keyword>
<name>A0ABS8U856_9SPHI</name>
<keyword evidence="1" id="KW-0472">Membrane</keyword>
<dbReference type="Proteomes" id="UP001199919">
    <property type="component" value="Unassembled WGS sequence"/>
</dbReference>
<accession>A0ABS8U856</accession>
<evidence type="ECO:0000313" key="2">
    <source>
        <dbReference type="EMBL" id="MCD8742134.1"/>
    </source>
</evidence>
<keyword evidence="1" id="KW-0812">Transmembrane</keyword>
<comment type="caution">
    <text evidence="2">The sequence shown here is derived from an EMBL/GenBank/DDBJ whole genome shotgun (WGS) entry which is preliminary data.</text>
</comment>